<dbReference type="EMBL" id="FNKO01000002">
    <property type="protein sequence ID" value="SDR18487.1"/>
    <property type="molecule type" value="Genomic_DNA"/>
</dbReference>
<dbReference type="GO" id="GO:0005506">
    <property type="term" value="F:iron ion binding"/>
    <property type="evidence" value="ECO:0007669"/>
    <property type="project" value="InterPro"/>
</dbReference>
<gene>
    <name evidence="4" type="ORF">SAMN04489718_3991</name>
</gene>
<dbReference type="Proteomes" id="UP000199301">
    <property type="component" value="Unassembled WGS sequence"/>
</dbReference>
<accession>A0A1H1GZ77</accession>
<dbReference type="Pfam" id="PF02738">
    <property type="entry name" value="MoCoBD_1"/>
    <property type="match status" value="1"/>
</dbReference>
<dbReference type="InterPro" id="IPR000674">
    <property type="entry name" value="Ald_Oxase/Xan_DH_a/b"/>
</dbReference>
<dbReference type="OrthoDB" id="135295at2"/>
<proteinExistence type="predicted"/>
<dbReference type="InterPro" id="IPR016208">
    <property type="entry name" value="Ald_Oxase/xanthine_DH-like"/>
</dbReference>
<dbReference type="SMART" id="SM01008">
    <property type="entry name" value="Ald_Xan_dh_C"/>
    <property type="match status" value="1"/>
</dbReference>
<dbReference type="SUPFAM" id="SSF54665">
    <property type="entry name" value="CO dehydrogenase molybdoprotein N-domain-like"/>
    <property type="match status" value="1"/>
</dbReference>
<keyword evidence="5" id="KW-1185">Reference proteome</keyword>
<evidence type="ECO:0000313" key="4">
    <source>
        <dbReference type="EMBL" id="SDR18487.1"/>
    </source>
</evidence>
<sequence length="694" mass="73647">MTDVSNPGKLGEPLERLDGPAKVTGTARYAFEQPVDDPLYLQPLQADIARGKVVRIDTGAAEALSGVRAVLTHENAESLNSGVDVELAVLQSPEISYRGQVIGAVVADTQEIAAHAAGFVEVTYERHPHDTVFRSAEEIVYTPDSSSPMIGENLDQGDVDGALAAAEHTLDATYITPAEYNNPMEPHATVAVWRDAELTLHDSNQGSHTVRDVVAPTLGLDPQRVHVFAPHVGGGFGAKGMPRAHVMLAALAARKLEGRPVKCALSRRQMFSLVGYRPPTRQRVRLGADAAGRLTATEHSALEQTSRVKEYAEQSASAARNMYASANRRITNELAALDVPVPTWMRAPGEAGGMYALETAMDEMALTCGMDPIEFRVRNEPERAPESGLPFSSRNLVSCLRQGAEMFGWNDRDPEPGVREENGWLLGTGVAAATFPSFSIPGSKATIGYEPGGYYRVEIGAADLGTGSRTALSQIAAEALEVPVEEVRLHLGSTAQPRASIAGGSSGTASWGSTIVQAAREFRSEHGAEPAEGAETTAEAAANPSAGEYAMNAYGAQFAEVAVNADTGEIRVPRMLGVFAAGRIVNARTARSQFLGGMTMGLSMALHEHGVLDERFGHVVNHDFAGYHIAGNADVGSVEVSWLDEHDPHVNPMGIKGIGEVGIVGVAAAIGNAARHATGIRVRELPLTPEKFLV</sequence>
<feature type="domain" description="Aldehyde oxidase/xanthine dehydrogenase a/b hammerhead" evidence="3">
    <location>
        <begin position="24"/>
        <end position="128"/>
    </location>
</feature>
<dbReference type="Pfam" id="PF01315">
    <property type="entry name" value="Ald_Xan_dh_C"/>
    <property type="match status" value="1"/>
</dbReference>
<organism evidence="4 5">
    <name type="scientific">Actinopolyspora saharensis</name>
    <dbReference type="NCBI Taxonomy" id="995062"/>
    <lineage>
        <taxon>Bacteria</taxon>
        <taxon>Bacillati</taxon>
        <taxon>Actinomycetota</taxon>
        <taxon>Actinomycetes</taxon>
        <taxon>Actinopolysporales</taxon>
        <taxon>Actinopolysporaceae</taxon>
        <taxon>Actinopolyspora</taxon>
    </lineage>
</organism>
<name>A0A1H1GZ77_9ACTN</name>
<evidence type="ECO:0000259" key="3">
    <source>
        <dbReference type="SMART" id="SM01008"/>
    </source>
</evidence>
<dbReference type="AlphaFoldDB" id="A0A1H1GZ77"/>
<evidence type="ECO:0000256" key="2">
    <source>
        <dbReference type="ARBA" id="ARBA00023002"/>
    </source>
</evidence>
<dbReference type="STRING" id="995062.SAMN04489718_3991"/>
<dbReference type="InterPro" id="IPR008274">
    <property type="entry name" value="AldOxase/xan_DH_MoCoBD1"/>
</dbReference>
<evidence type="ECO:0000256" key="1">
    <source>
        <dbReference type="ARBA" id="ARBA00022505"/>
    </source>
</evidence>
<dbReference type="Pfam" id="PF20256">
    <property type="entry name" value="MoCoBD_2"/>
    <property type="match status" value="2"/>
</dbReference>
<dbReference type="GO" id="GO:0016491">
    <property type="term" value="F:oxidoreductase activity"/>
    <property type="evidence" value="ECO:0007669"/>
    <property type="project" value="UniProtKB-KW"/>
</dbReference>
<dbReference type="SUPFAM" id="SSF56003">
    <property type="entry name" value="Molybdenum cofactor-binding domain"/>
    <property type="match status" value="1"/>
</dbReference>
<dbReference type="PANTHER" id="PTHR11908">
    <property type="entry name" value="XANTHINE DEHYDROGENASE"/>
    <property type="match status" value="1"/>
</dbReference>
<dbReference type="Gene3D" id="3.90.1170.50">
    <property type="entry name" value="Aldehyde oxidase/xanthine dehydrogenase, a/b hammerhead"/>
    <property type="match status" value="1"/>
</dbReference>
<reference evidence="5" key="1">
    <citation type="submission" date="2016-10" db="EMBL/GenBank/DDBJ databases">
        <authorList>
            <person name="Varghese N."/>
            <person name="Submissions S."/>
        </authorList>
    </citation>
    <scope>NUCLEOTIDE SEQUENCE [LARGE SCALE GENOMIC DNA]</scope>
    <source>
        <strain evidence="5">DSM 45459</strain>
    </source>
</reference>
<dbReference type="InterPro" id="IPR036856">
    <property type="entry name" value="Ald_Oxase/Xan_DH_a/b_sf"/>
</dbReference>
<keyword evidence="1" id="KW-0500">Molybdenum</keyword>
<evidence type="ECO:0000313" key="5">
    <source>
        <dbReference type="Proteomes" id="UP000199301"/>
    </source>
</evidence>
<dbReference type="InterPro" id="IPR046867">
    <property type="entry name" value="AldOxase/xan_DH_MoCoBD2"/>
</dbReference>
<dbReference type="RefSeq" id="WP_092526725.1">
    <property type="nucleotide sequence ID" value="NZ_FNKO01000002.1"/>
</dbReference>
<dbReference type="Gene3D" id="3.30.365.10">
    <property type="entry name" value="Aldehyde oxidase/xanthine dehydrogenase, molybdopterin binding domain"/>
    <property type="match status" value="5"/>
</dbReference>
<keyword evidence="2" id="KW-0560">Oxidoreductase</keyword>
<dbReference type="InterPro" id="IPR037165">
    <property type="entry name" value="AldOxase/xan_DH_Mopterin-bd_sf"/>
</dbReference>
<protein>
    <submittedName>
        <fullName evidence="4">Xanthine dehydrogenase, molybdenum binding subunit apoprotein</fullName>
    </submittedName>
</protein>
<dbReference type="PANTHER" id="PTHR11908:SF132">
    <property type="entry name" value="ALDEHYDE OXIDASE 1-RELATED"/>
    <property type="match status" value="1"/>
</dbReference>